<feature type="compositionally biased region" description="Basic and acidic residues" evidence="2">
    <location>
        <begin position="248"/>
        <end position="261"/>
    </location>
</feature>
<keyword evidence="1" id="KW-0175">Coiled coil</keyword>
<dbReference type="SUPFAM" id="SSF50156">
    <property type="entry name" value="PDZ domain-like"/>
    <property type="match status" value="2"/>
</dbReference>
<keyword evidence="5" id="KW-1185">Reference proteome</keyword>
<protein>
    <recommendedName>
        <fullName evidence="3">PDZ domain-containing protein</fullName>
    </recommendedName>
</protein>
<dbReference type="PROSITE" id="PS50106">
    <property type="entry name" value="PDZ"/>
    <property type="match status" value="2"/>
</dbReference>
<feature type="compositionally biased region" description="Basic and acidic residues" evidence="2">
    <location>
        <begin position="269"/>
        <end position="280"/>
    </location>
</feature>
<evidence type="ECO:0000256" key="1">
    <source>
        <dbReference type="SAM" id="Coils"/>
    </source>
</evidence>
<dbReference type="PANTHER" id="PTHR46360">
    <property type="entry name" value="DISKS LARGE HOMOLOG 5"/>
    <property type="match status" value="1"/>
</dbReference>
<feature type="region of interest" description="Disordered" evidence="2">
    <location>
        <begin position="590"/>
        <end position="642"/>
    </location>
</feature>
<dbReference type="Pfam" id="PF00595">
    <property type="entry name" value="PDZ"/>
    <property type="match status" value="2"/>
</dbReference>
<dbReference type="PANTHER" id="PTHR46360:SF1">
    <property type="entry name" value="DISKS LARGE HOMOLOG 5"/>
    <property type="match status" value="1"/>
</dbReference>
<dbReference type="OrthoDB" id="10067129at2759"/>
<dbReference type="GO" id="GO:0035331">
    <property type="term" value="P:negative regulation of hippo signaling"/>
    <property type="evidence" value="ECO:0007669"/>
    <property type="project" value="TreeGrafter"/>
</dbReference>
<feature type="compositionally biased region" description="Polar residues" evidence="2">
    <location>
        <begin position="591"/>
        <end position="611"/>
    </location>
</feature>
<dbReference type="InterPro" id="IPR036034">
    <property type="entry name" value="PDZ_sf"/>
</dbReference>
<dbReference type="InterPro" id="IPR053004">
    <property type="entry name" value="MAGUK_Signaling_Regulators"/>
</dbReference>
<sequence>MSMRDYRDMESLKAHAGKLEAENGMYKQQLMESHQSHLDSVARYNHLKNEMDQLRECYRSLTEDSHKMKMMYESQCEELNKDKAESQTLRAQCTAVTQKWQSVTQNWQLLSNENQELEKMNKAMKLENEKLSNELVNLRSMKDHDYALLCREKDELAKNHHLVMSERDGVHKEIDMLNDRIAKADSKVSQLEHERKQMNDKVVTYKQELQAALRDRDQAQKHIADILNDSSLDHSRLRMALENRLLDTSRPDRNEVNEEQPRPLVPSYDTKESPPDVHSSKEVENLLKEISLLQQELKERDKIVQERESIRRQCDELRRERDRAVSNHAEELRTLDDLKKFKAVTTRELTEMREKLDKEERRNHLTAGSNSRDSAIDNDYQDWDTETLEYDIELSNNMYHMDLGIDLSCSGGDLSDPVLYVNSIAKGSPCDGKLRVNDVLLRVNNVDMTSASKERALDAIKSSPSSVVNLKVRRKKAIGRFNIPVAFRLNKKDLGLQLESGVYISKISPGSYLAKEGNVAVGDRVLLVNNKSVEHKTAKEVMKMIEGSGDYIVLHVGKYGVMPADNNSPPSINGSNSLIEKVKNKFRNSDKNLSSKQHQPNVSADTGTGTTSKRHKSSTGGRHGIFSLFKTTSSSDDKDESDTIKVKTDHVMSILEKMHRGAGDVDMGSLSSAPCSDGVPAIPNSIVDHDKIYSTKPQRHNSGDPIDSKMDRQVRTPSYYPSTSYSPQSPLDRISVTSSTLFDATLLYMSLKCKRCQTKMGRYGCMCLKIRNQILWKVTLVAGETTPIRCIPRMQKCDHLT</sequence>
<evidence type="ECO:0000313" key="4">
    <source>
        <dbReference type="EMBL" id="KAF6022150.1"/>
    </source>
</evidence>
<feature type="domain" description="PDZ" evidence="3">
    <location>
        <begin position="391"/>
        <end position="475"/>
    </location>
</feature>
<feature type="coiled-coil region" evidence="1">
    <location>
        <begin position="174"/>
        <end position="229"/>
    </location>
</feature>
<dbReference type="InterPro" id="IPR001478">
    <property type="entry name" value="PDZ"/>
</dbReference>
<dbReference type="EMBL" id="VXIV02002891">
    <property type="protein sequence ID" value="KAF6022150.1"/>
    <property type="molecule type" value="Genomic_DNA"/>
</dbReference>
<feature type="coiled-coil region" evidence="1">
    <location>
        <begin position="107"/>
        <end position="141"/>
    </location>
</feature>
<dbReference type="Proteomes" id="UP000593567">
    <property type="component" value="Unassembled WGS sequence"/>
</dbReference>
<dbReference type="SMART" id="SM00228">
    <property type="entry name" value="PDZ"/>
    <property type="match status" value="2"/>
</dbReference>
<evidence type="ECO:0000259" key="3">
    <source>
        <dbReference type="PROSITE" id="PS50106"/>
    </source>
</evidence>
<feature type="domain" description="PDZ" evidence="3">
    <location>
        <begin position="484"/>
        <end position="560"/>
    </location>
</feature>
<dbReference type="AlphaFoldDB" id="A0A7J7J7G1"/>
<feature type="compositionally biased region" description="Low complexity" evidence="2">
    <location>
        <begin position="716"/>
        <end position="730"/>
    </location>
</feature>
<dbReference type="GO" id="GO:0005886">
    <property type="term" value="C:plasma membrane"/>
    <property type="evidence" value="ECO:0007669"/>
    <property type="project" value="TreeGrafter"/>
</dbReference>
<dbReference type="Gene3D" id="2.30.42.10">
    <property type="match status" value="2"/>
</dbReference>
<proteinExistence type="predicted"/>
<feature type="region of interest" description="Disordered" evidence="2">
    <location>
        <begin position="695"/>
        <end position="731"/>
    </location>
</feature>
<reference evidence="4" key="1">
    <citation type="submission" date="2020-06" db="EMBL/GenBank/DDBJ databases">
        <title>Draft genome of Bugula neritina, a colonial animal packing powerful symbionts and potential medicines.</title>
        <authorList>
            <person name="Rayko M."/>
        </authorList>
    </citation>
    <scope>NUCLEOTIDE SEQUENCE [LARGE SCALE GENOMIC DNA]</scope>
    <source>
        <strain evidence="4">Kwan_BN1</strain>
    </source>
</reference>
<feature type="region of interest" description="Disordered" evidence="2">
    <location>
        <begin position="248"/>
        <end position="280"/>
    </location>
</feature>
<organism evidence="4 5">
    <name type="scientific">Bugula neritina</name>
    <name type="common">Brown bryozoan</name>
    <name type="synonym">Sertularia neritina</name>
    <dbReference type="NCBI Taxonomy" id="10212"/>
    <lineage>
        <taxon>Eukaryota</taxon>
        <taxon>Metazoa</taxon>
        <taxon>Spiralia</taxon>
        <taxon>Lophotrochozoa</taxon>
        <taxon>Bryozoa</taxon>
        <taxon>Gymnolaemata</taxon>
        <taxon>Cheilostomatida</taxon>
        <taxon>Flustrina</taxon>
        <taxon>Buguloidea</taxon>
        <taxon>Bugulidae</taxon>
        <taxon>Bugula</taxon>
    </lineage>
</organism>
<gene>
    <name evidence="4" type="ORF">EB796_019542</name>
</gene>
<accession>A0A7J7J7G1</accession>
<feature type="region of interest" description="Disordered" evidence="2">
    <location>
        <begin position="356"/>
        <end position="378"/>
    </location>
</feature>
<evidence type="ECO:0000313" key="5">
    <source>
        <dbReference type="Proteomes" id="UP000593567"/>
    </source>
</evidence>
<comment type="caution">
    <text evidence="4">The sequence shown here is derived from an EMBL/GenBank/DDBJ whole genome shotgun (WGS) entry which is preliminary data.</text>
</comment>
<evidence type="ECO:0000256" key="2">
    <source>
        <dbReference type="SAM" id="MobiDB-lite"/>
    </source>
</evidence>
<name>A0A7J7J7G1_BUGNE</name>